<organism evidence="9 10">
    <name type="scientific">Marinomonas foliarum</name>
    <dbReference type="NCBI Taxonomy" id="491950"/>
    <lineage>
        <taxon>Bacteria</taxon>
        <taxon>Pseudomonadati</taxon>
        <taxon>Pseudomonadota</taxon>
        <taxon>Gammaproteobacteria</taxon>
        <taxon>Oceanospirillales</taxon>
        <taxon>Oceanospirillaceae</taxon>
        <taxon>Marinomonas</taxon>
    </lineage>
</organism>
<name>A0A369ADF9_9GAMM</name>
<comment type="caution">
    <text evidence="9">The sequence shown here is derived from an EMBL/GenBank/DDBJ whole genome shotgun (WGS) entry which is preliminary data.</text>
</comment>
<evidence type="ECO:0000256" key="4">
    <source>
        <dbReference type="ARBA" id="ARBA00022741"/>
    </source>
</evidence>
<dbReference type="PROSITE" id="PS50893">
    <property type="entry name" value="ABC_TRANSPORTER_2"/>
    <property type="match status" value="1"/>
</dbReference>
<proteinExistence type="predicted"/>
<dbReference type="InterPro" id="IPR003439">
    <property type="entry name" value="ABC_transporter-like_ATP-bd"/>
</dbReference>
<dbReference type="Proteomes" id="UP000253506">
    <property type="component" value="Unassembled WGS sequence"/>
</dbReference>
<keyword evidence="3" id="KW-1003">Cell membrane</keyword>
<evidence type="ECO:0000256" key="3">
    <source>
        <dbReference type="ARBA" id="ARBA00022475"/>
    </source>
</evidence>
<keyword evidence="7" id="KW-0472">Membrane</keyword>
<dbReference type="OrthoDB" id="9802264at2"/>
<dbReference type="PANTHER" id="PTHR43166">
    <property type="entry name" value="AMINO ACID IMPORT ATP-BINDING PROTEIN"/>
    <property type="match status" value="1"/>
</dbReference>
<evidence type="ECO:0000313" key="10">
    <source>
        <dbReference type="Proteomes" id="UP000253506"/>
    </source>
</evidence>
<dbReference type="GO" id="GO:0005524">
    <property type="term" value="F:ATP binding"/>
    <property type="evidence" value="ECO:0007669"/>
    <property type="project" value="UniProtKB-KW"/>
</dbReference>
<dbReference type="InterPro" id="IPR017871">
    <property type="entry name" value="ABC_transporter-like_CS"/>
</dbReference>
<dbReference type="SUPFAM" id="SSF52540">
    <property type="entry name" value="P-loop containing nucleoside triphosphate hydrolases"/>
    <property type="match status" value="1"/>
</dbReference>
<sequence length="261" mass="28987">MSVTQNTAERSNFLEIRNLKKEYTVGNPILKGIDITITEPGIIAIIGPSGTGKSTLLRCINRLIDPTDGQILFDEADLCLAKGAQLRKLRRQVGMVFQEYNLVERLTVIENVLTGRLGYMSAWHAWRRKFSQEDINTAFELLDAVGLTEHASKRADSLSGGQRQRVGIARAVMQNPKILLADEPTSSLDPKTAVEIMELLERFSAEKNIPALVNIHDVKLASRFAKRMIGMSNGVVVYDGPPEGITDEHLKQIYGGESWLV</sequence>
<dbReference type="PANTHER" id="PTHR43166:SF6">
    <property type="entry name" value="PHOSPHONATES IMPORT ATP-BINDING PROTEIN PHNC"/>
    <property type="match status" value="1"/>
</dbReference>
<dbReference type="PROSITE" id="PS00211">
    <property type="entry name" value="ABC_TRANSPORTER_1"/>
    <property type="match status" value="1"/>
</dbReference>
<evidence type="ECO:0000256" key="7">
    <source>
        <dbReference type="ARBA" id="ARBA00023136"/>
    </source>
</evidence>
<dbReference type="EMBL" id="QPJQ01000005">
    <property type="protein sequence ID" value="RCX07400.1"/>
    <property type="molecule type" value="Genomic_DNA"/>
</dbReference>
<dbReference type="InterPro" id="IPR027417">
    <property type="entry name" value="P-loop_NTPase"/>
</dbReference>
<evidence type="ECO:0000256" key="2">
    <source>
        <dbReference type="ARBA" id="ARBA00022448"/>
    </source>
</evidence>
<dbReference type="InterPro" id="IPR012693">
    <property type="entry name" value="ABC_transpr_PhnC"/>
</dbReference>
<gene>
    <name evidence="9" type="ORF">DFP77_1059</name>
</gene>
<accession>A0A369ADF9</accession>
<keyword evidence="6" id="KW-1278">Translocase</keyword>
<keyword evidence="5 9" id="KW-0067">ATP-binding</keyword>
<keyword evidence="4" id="KW-0547">Nucleotide-binding</keyword>
<dbReference type="Pfam" id="PF00005">
    <property type="entry name" value="ABC_tran"/>
    <property type="match status" value="1"/>
</dbReference>
<keyword evidence="2" id="KW-0813">Transport</keyword>
<evidence type="ECO:0000256" key="1">
    <source>
        <dbReference type="ARBA" id="ARBA00004417"/>
    </source>
</evidence>
<dbReference type="Gene3D" id="3.40.50.300">
    <property type="entry name" value="P-loop containing nucleotide triphosphate hydrolases"/>
    <property type="match status" value="1"/>
</dbReference>
<dbReference type="InterPro" id="IPR003593">
    <property type="entry name" value="AAA+_ATPase"/>
</dbReference>
<evidence type="ECO:0000256" key="6">
    <source>
        <dbReference type="ARBA" id="ARBA00022967"/>
    </source>
</evidence>
<evidence type="ECO:0000256" key="5">
    <source>
        <dbReference type="ARBA" id="ARBA00022840"/>
    </source>
</evidence>
<dbReference type="GO" id="GO:0016887">
    <property type="term" value="F:ATP hydrolysis activity"/>
    <property type="evidence" value="ECO:0007669"/>
    <property type="project" value="InterPro"/>
</dbReference>
<dbReference type="InterPro" id="IPR050086">
    <property type="entry name" value="MetN_ABC_transporter-like"/>
</dbReference>
<dbReference type="SMART" id="SM00382">
    <property type="entry name" value="AAA"/>
    <property type="match status" value="1"/>
</dbReference>
<protein>
    <submittedName>
        <fullName evidence="9">Phosphonate transport system ATP-binding protein</fullName>
    </submittedName>
</protein>
<dbReference type="AlphaFoldDB" id="A0A369ADF9"/>
<dbReference type="GO" id="GO:0005886">
    <property type="term" value="C:plasma membrane"/>
    <property type="evidence" value="ECO:0007669"/>
    <property type="project" value="UniProtKB-SubCell"/>
</dbReference>
<evidence type="ECO:0000259" key="8">
    <source>
        <dbReference type="PROSITE" id="PS50893"/>
    </source>
</evidence>
<evidence type="ECO:0000313" key="9">
    <source>
        <dbReference type="EMBL" id="RCX07400.1"/>
    </source>
</evidence>
<dbReference type="GO" id="GO:0015416">
    <property type="term" value="F:ABC-type phosphonate transporter activity"/>
    <property type="evidence" value="ECO:0007669"/>
    <property type="project" value="InterPro"/>
</dbReference>
<comment type="subcellular location">
    <subcellularLocation>
        <location evidence="1">Cell inner membrane</location>
        <topology evidence="1">Peripheral membrane protein</topology>
    </subcellularLocation>
</comment>
<dbReference type="NCBIfam" id="TIGR02315">
    <property type="entry name" value="ABC_phnC"/>
    <property type="match status" value="1"/>
</dbReference>
<feature type="domain" description="ABC transporter" evidence="8">
    <location>
        <begin position="14"/>
        <end position="258"/>
    </location>
</feature>
<reference evidence="9 10" key="1">
    <citation type="submission" date="2018-07" db="EMBL/GenBank/DDBJ databases">
        <title>Genomic Encyclopedia of Type Strains, Phase III (KMG-III): the genomes of soil and plant-associated and newly described type strains.</title>
        <authorList>
            <person name="Whitman W."/>
        </authorList>
    </citation>
    <scope>NUCLEOTIDE SEQUENCE [LARGE SCALE GENOMIC DNA]</scope>
    <source>
        <strain evidence="9 10">CECT 7731</strain>
    </source>
</reference>
<dbReference type="RefSeq" id="WP_114410946.1">
    <property type="nucleotide sequence ID" value="NZ_JBQDNF010000048.1"/>
</dbReference>
<dbReference type="CDD" id="cd03256">
    <property type="entry name" value="ABC_PhnC_transporter"/>
    <property type="match status" value="1"/>
</dbReference>